<keyword evidence="2" id="KW-0012">Acyltransferase</keyword>
<dbReference type="RefSeq" id="WP_009382327.1">
    <property type="nucleotide sequence ID" value="NZ_AMSQ01000003.1"/>
</dbReference>
<evidence type="ECO:0000256" key="2">
    <source>
        <dbReference type="ARBA" id="ARBA00023315"/>
    </source>
</evidence>
<dbReference type="PANTHER" id="PTHR43420:SF52">
    <property type="entry name" value="N-ACETYLTRANSFERASE YODP"/>
    <property type="match status" value="1"/>
</dbReference>
<dbReference type="GO" id="GO:0016747">
    <property type="term" value="F:acyltransferase activity, transferring groups other than amino-acyl groups"/>
    <property type="evidence" value="ECO:0007669"/>
    <property type="project" value="InterPro"/>
</dbReference>
<dbReference type="Proteomes" id="UP000009885">
    <property type="component" value="Unassembled WGS sequence"/>
</dbReference>
<feature type="domain" description="N-acetyltransferase" evidence="3">
    <location>
        <begin position="4"/>
        <end position="202"/>
    </location>
</feature>
<comment type="caution">
    <text evidence="4">The sequence shown here is derived from an EMBL/GenBank/DDBJ whole genome shotgun (WGS) entry which is preliminary data.</text>
</comment>
<dbReference type="SUPFAM" id="SSF55729">
    <property type="entry name" value="Acyl-CoA N-acyltransferases (Nat)"/>
    <property type="match status" value="1"/>
</dbReference>
<accession>K9AS06</accession>
<dbReference type="OrthoDB" id="5319888at2"/>
<dbReference type="InterPro" id="IPR016181">
    <property type="entry name" value="Acyl_CoA_acyltransferase"/>
</dbReference>
<protein>
    <recommendedName>
        <fullName evidence="3">N-acetyltransferase domain-containing protein</fullName>
    </recommendedName>
</protein>
<evidence type="ECO:0000259" key="3">
    <source>
        <dbReference type="PROSITE" id="PS51186"/>
    </source>
</evidence>
<proteinExistence type="predicted"/>
<dbReference type="Pfam" id="PF00583">
    <property type="entry name" value="Acetyltransf_1"/>
    <property type="match status" value="1"/>
</dbReference>
<evidence type="ECO:0000256" key="1">
    <source>
        <dbReference type="ARBA" id="ARBA00022679"/>
    </source>
</evidence>
<evidence type="ECO:0000313" key="5">
    <source>
        <dbReference type="Proteomes" id="UP000009885"/>
    </source>
</evidence>
<dbReference type="PROSITE" id="PS51186">
    <property type="entry name" value="GNAT"/>
    <property type="match status" value="1"/>
</dbReference>
<dbReference type="eggNOG" id="COG0456">
    <property type="taxonomic scope" value="Bacteria"/>
</dbReference>
<keyword evidence="1" id="KW-0808">Transferase</keyword>
<dbReference type="EMBL" id="AMSQ01000003">
    <property type="protein sequence ID" value="EKU50099.1"/>
    <property type="molecule type" value="Genomic_DNA"/>
</dbReference>
<evidence type="ECO:0000313" key="4">
    <source>
        <dbReference type="EMBL" id="EKU50099.1"/>
    </source>
</evidence>
<dbReference type="CDD" id="cd04301">
    <property type="entry name" value="NAT_SF"/>
    <property type="match status" value="1"/>
</dbReference>
<dbReference type="PATRIC" id="fig|1229783.3.peg.504"/>
<dbReference type="Gene3D" id="3.40.630.30">
    <property type="match status" value="1"/>
</dbReference>
<dbReference type="STRING" id="1229783.C273_02483"/>
<keyword evidence="5" id="KW-1185">Reference proteome</keyword>
<dbReference type="InterPro" id="IPR050680">
    <property type="entry name" value="YpeA/RimI_acetyltransf"/>
</dbReference>
<gene>
    <name evidence="4" type="ORF">C273_02483</name>
</gene>
<name>K9AS06_9STAP</name>
<dbReference type="PANTHER" id="PTHR43420">
    <property type="entry name" value="ACETYLTRANSFERASE"/>
    <property type="match status" value="1"/>
</dbReference>
<sequence>MANVSIERASKDYTLGGRVNYLAIGDMCEAFLGTSEKHKIEYLMQQLWKKPGNRFSHEYSLVAKKGDNVTGIVTCYPVSKMDATMGQTVLQILKLKGLGAISLLVQNFKSIKSLITMKEGYKGEYHVSMLAVLPEHQGTGSGTALLKATEDYALNEGFDTCSLTVKKDNHEARKLYEKMGYKIVGDIDKAPFHLYRMRKQLV</sequence>
<reference evidence="4 5" key="1">
    <citation type="journal article" date="2013" name="Genome Announc.">
        <title>Genome Sequence of Staphylococcus massiliensis Strain S46, Isolated from the Surface of Healthy Human Skin.</title>
        <authorList>
            <person name="Srivastav R."/>
            <person name="Singh A."/>
            <person name="Jangir P.K."/>
            <person name="Kumari C."/>
            <person name="Muduli S."/>
            <person name="Sharma R."/>
        </authorList>
    </citation>
    <scope>NUCLEOTIDE SEQUENCE [LARGE SCALE GENOMIC DNA]</scope>
    <source>
        <strain evidence="4 5">S46</strain>
    </source>
</reference>
<organism evidence="4 5">
    <name type="scientific">Staphylococcus massiliensis S46</name>
    <dbReference type="NCBI Taxonomy" id="1229783"/>
    <lineage>
        <taxon>Bacteria</taxon>
        <taxon>Bacillati</taxon>
        <taxon>Bacillota</taxon>
        <taxon>Bacilli</taxon>
        <taxon>Bacillales</taxon>
        <taxon>Staphylococcaceae</taxon>
        <taxon>Staphylococcus</taxon>
    </lineage>
</organism>
<dbReference type="AlphaFoldDB" id="K9AS06"/>
<dbReference type="InterPro" id="IPR000182">
    <property type="entry name" value="GNAT_dom"/>
</dbReference>